<proteinExistence type="predicted"/>
<organism evidence="1 2">
    <name type="scientific">Dallia pectoralis</name>
    <name type="common">Alaska blackfish</name>
    <dbReference type="NCBI Taxonomy" id="75939"/>
    <lineage>
        <taxon>Eukaryota</taxon>
        <taxon>Metazoa</taxon>
        <taxon>Chordata</taxon>
        <taxon>Craniata</taxon>
        <taxon>Vertebrata</taxon>
        <taxon>Euteleostomi</taxon>
        <taxon>Actinopterygii</taxon>
        <taxon>Neopterygii</taxon>
        <taxon>Teleostei</taxon>
        <taxon>Protacanthopterygii</taxon>
        <taxon>Esociformes</taxon>
        <taxon>Umbridae</taxon>
        <taxon>Dallia</taxon>
    </lineage>
</organism>
<accession>A0ACC2HKX9</accession>
<comment type="caution">
    <text evidence="1">The sequence shown here is derived from an EMBL/GenBank/DDBJ whole genome shotgun (WGS) entry which is preliminary data.</text>
</comment>
<evidence type="ECO:0000313" key="2">
    <source>
        <dbReference type="Proteomes" id="UP001157502"/>
    </source>
</evidence>
<reference evidence="1" key="1">
    <citation type="submission" date="2021-05" db="EMBL/GenBank/DDBJ databases">
        <authorList>
            <person name="Pan Q."/>
            <person name="Jouanno E."/>
            <person name="Zahm M."/>
            <person name="Klopp C."/>
            <person name="Cabau C."/>
            <person name="Louis A."/>
            <person name="Berthelot C."/>
            <person name="Parey E."/>
            <person name="Roest Crollius H."/>
            <person name="Montfort J."/>
            <person name="Robinson-Rechavi M."/>
            <person name="Bouchez O."/>
            <person name="Lampietro C."/>
            <person name="Lopez Roques C."/>
            <person name="Donnadieu C."/>
            <person name="Postlethwait J."/>
            <person name="Bobe J."/>
            <person name="Dillon D."/>
            <person name="Chandos A."/>
            <person name="von Hippel F."/>
            <person name="Guiguen Y."/>
        </authorList>
    </citation>
    <scope>NUCLEOTIDE SEQUENCE</scope>
    <source>
        <strain evidence="1">YG-Jan2019</strain>
    </source>
</reference>
<protein>
    <submittedName>
        <fullName evidence="1">Uncharacterized protein</fullName>
    </submittedName>
</protein>
<sequence length="756" mass="85904">MSLENWVEPYPQGEVVDAQLVGGDNPPQERQSRSLTSEPSEGVGQLQVNTETQKSSASKGKAEQRGTAENGGQKRAGKSLEVMCFRGNRIRLTSRRVALQPDLEKETDRKIEEPRGPGPFFFFGGGNGASIVISYCESRGWQRIYDKTRKDFILKWCETKSPATYNNFKEGQQLLYQISNNKVLTTKIGLLSSLREYDRVSSKVKHGRGLRRLKIEEFFPTTFRMDLREEREAFFAQQEGIRDMDMSMWICKPTGLNQGRGIFLLRSQNDISAFRLKLQNPSERQFDRKLPFCLPQARVIQQYIKNPLLLKGRKFDIRSYLLIACTSPYMVFFRHGYVRLTCDLYDHNSQNLSSHLTNQYMQKKNPLYSLLKEDTVWSMDRLNTYINDNLRFDKGLSRDWVFSTFTKQMQQIMIQCFFAVKAKLDRKLGNFDLIGCDFLIDEDFKVWLLEMNCNPALHTNCEVLNDIIPSTVVETLDLTLEIFNKCQRGLKLLPLVSQRDFVLLYDGETTSVPAPIQKSKTAGPLQAQDTKSASTQKYLTTRKTVVSVSVEKSAIGNIGYPDAMRALSETRTDSDATQTPTTNPPVLATTHNSPSPQVATNRHTVPAGGPRPHRTPKPNPRAPKPAHARVELRLNKCTWEQHLRNMKHSKPLDVLQMKTTFVSLSSSTLTEGSCPSAPPMPVSKAWTPAQVQPICYSLRPTLFHMAQPGTSHPLRADKQEKEGSLKRDGARETVKDTQSPAKEEKRDTDFERLSDL</sequence>
<evidence type="ECO:0000313" key="1">
    <source>
        <dbReference type="EMBL" id="KAJ8016654.1"/>
    </source>
</evidence>
<keyword evidence="2" id="KW-1185">Reference proteome</keyword>
<name>A0ACC2HKX9_DALPE</name>
<dbReference type="EMBL" id="CM055728">
    <property type="protein sequence ID" value="KAJ8016654.1"/>
    <property type="molecule type" value="Genomic_DNA"/>
</dbReference>
<gene>
    <name evidence="1" type="ORF">DPEC_G00009490</name>
</gene>
<dbReference type="Proteomes" id="UP001157502">
    <property type="component" value="Chromosome 1"/>
</dbReference>